<keyword evidence="4" id="KW-0233">DNA recombination</keyword>
<evidence type="ECO:0000259" key="6">
    <source>
        <dbReference type="PROSITE" id="PS50994"/>
    </source>
</evidence>
<comment type="similarity">
    <text evidence="1">Belongs to the transposase IS21/IS408/IS1162 family.</text>
</comment>
<comment type="caution">
    <text evidence="7">The sequence shown here is derived from an EMBL/GenBank/DDBJ whole genome shotgun (WGS) entry which is preliminary data.</text>
</comment>
<dbReference type="GO" id="GO:0003677">
    <property type="term" value="F:DNA binding"/>
    <property type="evidence" value="ECO:0007669"/>
    <property type="project" value="UniProtKB-KW"/>
</dbReference>
<keyword evidence="3" id="KW-0238">DNA-binding</keyword>
<evidence type="ECO:0000313" key="7">
    <source>
        <dbReference type="EMBL" id="PXY94003.1"/>
    </source>
</evidence>
<dbReference type="PANTHER" id="PTHR35004">
    <property type="entry name" value="TRANSPOSASE RV3428C-RELATED"/>
    <property type="match status" value="1"/>
</dbReference>
<dbReference type="InterPro" id="IPR001584">
    <property type="entry name" value="Integrase_cat-core"/>
</dbReference>
<feature type="domain" description="Integrase catalytic" evidence="6">
    <location>
        <begin position="114"/>
        <end position="294"/>
    </location>
</feature>
<evidence type="ECO:0000256" key="1">
    <source>
        <dbReference type="ARBA" id="ARBA00009277"/>
    </source>
</evidence>
<evidence type="ECO:0000313" key="8">
    <source>
        <dbReference type="Proteomes" id="UP000247838"/>
    </source>
</evidence>
<dbReference type="AlphaFoldDB" id="A0A318MNB2"/>
<dbReference type="GO" id="GO:0015074">
    <property type="term" value="P:DNA integration"/>
    <property type="evidence" value="ECO:0007669"/>
    <property type="project" value="InterPro"/>
</dbReference>
<dbReference type="Gene3D" id="3.30.420.10">
    <property type="entry name" value="Ribonuclease H-like superfamily/Ribonuclease H"/>
    <property type="match status" value="1"/>
</dbReference>
<dbReference type="Pfam" id="PF00665">
    <property type="entry name" value="rve"/>
    <property type="match status" value="1"/>
</dbReference>
<dbReference type="InterPro" id="IPR036397">
    <property type="entry name" value="RNaseH_sf"/>
</dbReference>
<gene>
    <name evidence="7" type="ORF">DKK76_11530</name>
</gene>
<protein>
    <submittedName>
        <fullName evidence="7">IS21 family transposase</fullName>
    </submittedName>
</protein>
<dbReference type="PANTHER" id="PTHR35004:SF6">
    <property type="entry name" value="TRANSPOSASE"/>
    <property type="match status" value="1"/>
</dbReference>
<evidence type="ECO:0000256" key="3">
    <source>
        <dbReference type="ARBA" id="ARBA00023125"/>
    </source>
</evidence>
<evidence type="ECO:0000259" key="5">
    <source>
        <dbReference type="PROSITE" id="PS50531"/>
    </source>
</evidence>
<name>A0A318MNB2_FRIPE</name>
<dbReference type="NCBIfam" id="NF033546">
    <property type="entry name" value="transpos_IS21"/>
    <property type="match status" value="1"/>
</dbReference>
<dbReference type="SUPFAM" id="SSF53098">
    <property type="entry name" value="Ribonuclease H-like"/>
    <property type="match status" value="1"/>
</dbReference>
<dbReference type="Proteomes" id="UP000247838">
    <property type="component" value="Unassembled WGS sequence"/>
</dbReference>
<dbReference type="GO" id="GO:0006310">
    <property type="term" value="P:DNA recombination"/>
    <property type="evidence" value="ECO:0007669"/>
    <property type="project" value="UniProtKB-KW"/>
</dbReference>
<evidence type="ECO:0000256" key="2">
    <source>
        <dbReference type="ARBA" id="ARBA00022578"/>
    </source>
</evidence>
<organism evidence="7 8">
    <name type="scientific">Frischella perrara</name>
    <dbReference type="NCBI Taxonomy" id="1267021"/>
    <lineage>
        <taxon>Bacteria</taxon>
        <taxon>Pseudomonadati</taxon>
        <taxon>Pseudomonadota</taxon>
        <taxon>Gammaproteobacteria</taxon>
        <taxon>Orbales</taxon>
        <taxon>Orbaceae</taxon>
        <taxon>Frischella</taxon>
    </lineage>
</organism>
<evidence type="ECO:0000256" key="4">
    <source>
        <dbReference type="ARBA" id="ARBA00023172"/>
    </source>
</evidence>
<dbReference type="PROSITE" id="PS50994">
    <property type="entry name" value="INTEGRASE"/>
    <property type="match status" value="1"/>
</dbReference>
<reference evidence="7 8" key="1">
    <citation type="submission" date="2018-05" db="EMBL/GenBank/DDBJ databases">
        <title>Reference genomes for bee gut microbiota database.</title>
        <authorList>
            <person name="Ellegaard K.M."/>
        </authorList>
    </citation>
    <scope>NUCLEOTIDE SEQUENCE [LARGE SCALE GENOMIC DNA]</scope>
    <source>
        <strain evidence="7 8">ESL0167</strain>
    </source>
</reference>
<dbReference type="InterPro" id="IPR017894">
    <property type="entry name" value="HTH_IS21_transposase_type"/>
</dbReference>
<sequence>MLTKESYVDIHVRFRQGQSIRHIARELGISRNTVRKHLNQQQMPTYKPRPQKTLKLTAFKSYLQNRIAMAKPNWIPATVLFAEIKQQGYQGGISLLRSYLVQFKKTVPEPIIRFETEPGKQMQIDFTTIRRGKDALKAFVATLSYSRASFVKFFDNERSESWRIGLQEAFDFFGGVPKQILCDNAKALVIERNAYAEGEHRYHAGLVDMAKDYGFTICACKPYRAKTKGKVERFNHYLKNSFIVPLTAELKAQGLTLDIPLANAKVGAWLLAVAHERIHGTTHEKPSARLAQEVKHLLPLPLLNQTSSAQSSVLSITIVPPLESYNLQHAMSVYDRLLQGGTHVTG</sequence>
<dbReference type="RefSeq" id="WP_110444318.1">
    <property type="nucleotide sequence ID" value="NZ_QGLM01000037.1"/>
</dbReference>
<dbReference type="InterPro" id="IPR012337">
    <property type="entry name" value="RNaseH-like_sf"/>
</dbReference>
<keyword evidence="2" id="KW-0815">Transposition</keyword>
<feature type="domain" description="HTH IS21-type" evidence="5">
    <location>
        <begin position="5"/>
        <end position="67"/>
    </location>
</feature>
<proteinExistence type="inferred from homology"/>
<dbReference type="GO" id="GO:0032196">
    <property type="term" value="P:transposition"/>
    <property type="evidence" value="ECO:0007669"/>
    <property type="project" value="UniProtKB-KW"/>
</dbReference>
<dbReference type="InterPro" id="IPR009057">
    <property type="entry name" value="Homeodomain-like_sf"/>
</dbReference>
<dbReference type="EMBL" id="QGLM01000037">
    <property type="protein sequence ID" value="PXY94003.1"/>
    <property type="molecule type" value="Genomic_DNA"/>
</dbReference>
<dbReference type="SUPFAM" id="SSF46689">
    <property type="entry name" value="Homeodomain-like"/>
    <property type="match status" value="1"/>
</dbReference>
<dbReference type="PROSITE" id="PS50531">
    <property type="entry name" value="HTH_IS21"/>
    <property type="match status" value="1"/>
</dbReference>
<accession>A0A318MNB2</accession>
<dbReference type="Gene3D" id="1.10.10.60">
    <property type="entry name" value="Homeodomain-like"/>
    <property type="match status" value="1"/>
</dbReference>